<organism evidence="10 11">
    <name type="scientific">Vibrio stylophorae</name>
    <dbReference type="NCBI Taxonomy" id="659351"/>
    <lineage>
        <taxon>Bacteria</taxon>
        <taxon>Pseudomonadati</taxon>
        <taxon>Pseudomonadota</taxon>
        <taxon>Gammaproteobacteria</taxon>
        <taxon>Vibrionales</taxon>
        <taxon>Vibrionaceae</taxon>
        <taxon>Vibrio</taxon>
    </lineage>
</organism>
<dbReference type="Gene3D" id="3.40.50.300">
    <property type="entry name" value="P-loop containing nucleotide triphosphate hydrolases"/>
    <property type="match status" value="1"/>
</dbReference>
<dbReference type="PROSITE" id="PS50893">
    <property type="entry name" value="ABC_TRANSPORTER_2"/>
    <property type="match status" value="1"/>
</dbReference>
<dbReference type="NCBIfam" id="NF008379">
    <property type="entry name" value="PRK11174.1"/>
    <property type="match status" value="1"/>
</dbReference>
<feature type="transmembrane region" description="Helical" evidence="7">
    <location>
        <begin position="167"/>
        <end position="188"/>
    </location>
</feature>
<feature type="transmembrane region" description="Helical" evidence="7">
    <location>
        <begin position="245"/>
        <end position="269"/>
    </location>
</feature>
<evidence type="ECO:0000256" key="5">
    <source>
        <dbReference type="ARBA" id="ARBA00022989"/>
    </source>
</evidence>
<evidence type="ECO:0000259" key="9">
    <source>
        <dbReference type="PROSITE" id="PS50929"/>
    </source>
</evidence>
<evidence type="ECO:0000256" key="4">
    <source>
        <dbReference type="ARBA" id="ARBA00022840"/>
    </source>
</evidence>
<feature type="domain" description="ABC transporter" evidence="8">
    <location>
        <begin position="352"/>
        <end position="584"/>
    </location>
</feature>
<evidence type="ECO:0000259" key="8">
    <source>
        <dbReference type="PROSITE" id="PS50893"/>
    </source>
</evidence>
<keyword evidence="11" id="KW-1185">Reference proteome</keyword>
<accession>A0ABM8ZSK2</accession>
<dbReference type="InterPro" id="IPR039421">
    <property type="entry name" value="Type_1_exporter"/>
</dbReference>
<proteinExistence type="predicted"/>
<dbReference type="CDD" id="cd18584">
    <property type="entry name" value="ABC_6TM_AarD_CydD"/>
    <property type="match status" value="1"/>
</dbReference>
<keyword evidence="4 10" id="KW-0067">ATP-binding</keyword>
<dbReference type="InterPro" id="IPR036640">
    <property type="entry name" value="ABC1_TM_sf"/>
</dbReference>
<dbReference type="InterPro" id="IPR027417">
    <property type="entry name" value="P-loop_NTPase"/>
</dbReference>
<evidence type="ECO:0000256" key="3">
    <source>
        <dbReference type="ARBA" id="ARBA00022741"/>
    </source>
</evidence>
<feature type="transmembrane region" description="Helical" evidence="7">
    <location>
        <begin position="28"/>
        <end position="49"/>
    </location>
</feature>
<dbReference type="Proteomes" id="UP000838672">
    <property type="component" value="Unassembled WGS sequence"/>
</dbReference>
<evidence type="ECO:0000256" key="1">
    <source>
        <dbReference type="ARBA" id="ARBA00004651"/>
    </source>
</evidence>
<feature type="transmembrane region" description="Helical" evidence="7">
    <location>
        <begin position="61"/>
        <end position="79"/>
    </location>
</feature>
<keyword evidence="5 7" id="KW-1133">Transmembrane helix</keyword>
<dbReference type="PANTHER" id="PTHR24221">
    <property type="entry name" value="ATP-BINDING CASSETTE SUB-FAMILY B"/>
    <property type="match status" value="1"/>
</dbReference>
<dbReference type="GO" id="GO:0005524">
    <property type="term" value="F:ATP binding"/>
    <property type="evidence" value="ECO:0007669"/>
    <property type="project" value="UniProtKB-KW"/>
</dbReference>
<evidence type="ECO:0000256" key="7">
    <source>
        <dbReference type="SAM" id="Phobius"/>
    </source>
</evidence>
<dbReference type="Pfam" id="PF00664">
    <property type="entry name" value="ABC_membrane"/>
    <property type="match status" value="1"/>
</dbReference>
<dbReference type="InterPro" id="IPR003439">
    <property type="entry name" value="ABC_transporter-like_ATP-bd"/>
</dbReference>
<name>A0ABM8ZSK2_9VIBR</name>
<reference evidence="10" key="1">
    <citation type="submission" date="2021-11" db="EMBL/GenBank/DDBJ databases">
        <authorList>
            <person name="Rodrigo-Torres L."/>
            <person name="Arahal R. D."/>
            <person name="Lucena T."/>
        </authorList>
    </citation>
    <scope>NUCLEOTIDE SEQUENCE</scope>
    <source>
        <strain evidence="10">CECT 7929</strain>
    </source>
</reference>
<keyword evidence="6 7" id="KW-0472">Membrane</keyword>
<dbReference type="SMART" id="SM00382">
    <property type="entry name" value="AAA"/>
    <property type="match status" value="1"/>
</dbReference>
<dbReference type="InterPro" id="IPR003593">
    <property type="entry name" value="AAA+_ATPase"/>
</dbReference>
<dbReference type="InterPro" id="IPR011527">
    <property type="entry name" value="ABC1_TM_dom"/>
</dbReference>
<keyword evidence="2 7" id="KW-0812">Transmembrane</keyword>
<dbReference type="SUPFAM" id="SSF90123">
    <property type="entry name" value="ABC transporter transmembrane region"/>
    <property type="match status" value="1"/>
</dbReference>
<evidence type="ECO:0000313" key="10">
    <source>
        <dbReference type="EMBL" id="CAH0533113.1"/>
    </source>
</evidence>
<dbReference type="PANTHER" id="PTHR24221:SF261">
    <property type="entry name" value="GLUTATHIONE_L-CYSTEINE TRANSPORT SYSTEM ATP-BINDING_PERMEASE PROTEIN CYDD"/>
    <property type="match status" value="1"/>
</dbReference>
<dbReference type="Gene3D" id="1.20.1560.10">
    <property type="entry name" value="ABC transporter type 1, transmembrane domain"/>
    <property type="match status" value="1"/>
</dbReference>
<evidence type="ECO:0000256" key="2">
    <source>
        <dbReference type="ARBA" id="ARBA00022692"/>
    </source>
</evidence>
<dbReference type="Pfam" id="PF00005">
    <property type="entry name" value="ABC_tran"/>
    <property type="match status" value="1"/>
</dbReference>
<dbReference type="EMBL" id="CAKLDI010000001">
    <property type="protein sequence ID" value="CAH0533113.1"/>
    <property type="molecule type" value="Genomic_DNA"/>
</dbReference>
<gene>
    <name evidence="10" type="primary">cydD</name>
    <name evidence="10" type="ORF">VST7929_00966</name>
</gene>
<evidence type="ECO:0000313" key="11">
    <source>
        <dbReference type="Proteomes" id="UP000838672"/>
    </source>
</evidence>
<evidence type="ECO:0000256" key="6">
    <source>
        <dbReference type="ARBA" id="ARBA00023136"/>
    </source>
</evidence>
<keyword evidence="3" id="KW-0547">Nucleotide-binding</keyword>
<dbReference type="SUPFAM" id="SSF52540">
    <property type="entry name" value="P-loop containing nucleoside triphosphate hydrolases"/>
    <property type="match status" value="1"/>
</dbReference>
<dbReference type="PROSITE" id="PS50929">
    <property type="entry name" value="ABC_TM1F"/>
    <property type="match status" value="1"/>
</dbReference>
<feature type="transmembrane region" description="Helical" evidence="7">
    <location>
        <begin position="281"/>
        <end position="301"/>
    </location>
</feature>
<dbReference type="NCBIfam" id="TIGR02857">
    <property type="entry name" value="CydD"/>
    <property type="match status" value="1"/>
</dbReference>
<feature type="domain" description="ABC transmembrane type-1" evidence="9">
    <location>
        <begin position="27"/>
        <end position="316"/>
    </location>
</feature>
<comment type="subcellular location">
    <subcellularLocation>
        <location evidence="1">Cell membrane</location>
        <topology evidence="1">Multi-pass membrane protein</topology>
    </subcellularLocation>
</comment>
<dbReference type="InterPro" id="IPR014216">
    <property type="entry name" value="ABC_transptr_CydD"/>
</dbReference>
<comment type="caution">
    <text evidence="10">The sequence shown here is derived from an EMBL/GenBank/DDBJ whole genome shotgun (WGS) entry which is preliminary data.</text>
</comment>
<feature type="transmembrane region" description="Helical" evidence="7">
    <location>
        <begin position="140"/>
        <end position="161"/>
    </location>
</feature>
<sequence>MDKAQKRALTVWLRSQSKIGQQWLRRSMMLGVVAGLLLIGQAALLAHILHQLIINHVDKFSLLPEFLALIAIFPLRALCAWGREIAGYRAGEQIREHIRGQVLDKLKALGPAAIAQKPAGSWATLALEQIEQMQDFFAKYLPQMVLAVTVPLTIVIVVFPFNWAAGLIFLCTAPLVPLFMALVGISAADANKRNFESLQRLSGHFYDRLQSLATIRLFDRVPAETAFMQQSTESFRKRTMEVLRLAFLSSAVLEFFTALSIAIVAVYFGFSYIGELNFGDYGRGITLFVGLFVLILAPEFYQPLRDLGAFYHAKAEALGAAESVVEFLDAKAEQQDPAQGTQTPTLQTPLTIEARDLLVRANDGSVLLGPVSFTLAAGSRTAVVGTSGAGKSSLVNAILGFLPYQGSLTISGYELRDLDANHWRSHISWVGQNPQLLHGTVRDNLCLGTGHDDDQLWLALKQAHADSFVQAMPEMLDAPIGDRSSGLSVGQAQRLALTRAILQQGQLWLLDEATASLDARSERLVQQSIDQISQGCTTLAVSHRLDELKHYQQILVFKQGQLVQQGDFVTLSNDQQGEFALLRQHAPALQGDIDA</sequence>
<dbReference type="RefSeq" id="WP_237465353.1">
    <property type="nucleotide sequence ID" value="NZ_CAKLDI010000001.1"/>
</dbReference>
<protein>
    <submittedName>
        <fullName evidence="10">ATP-binding/permease protein CydD</fullName>
    </submittedName>
</protein>